<dbReference type="Gene3D" id="1.10.150.130">
    <property type="match status" value="1"/>
</dbReference>
<comment type="function">
    <text evidence="1">Site-specific tyrosine recombinase, which acts by catalyzing the cutting and rejoining of the recombining DNA molecules.</text>
</comment>
<dbReference type="EMBL" id="PVXQ01000034">
    <property type="protein sequence ID" value="PRR81175.1"/>
    <property type="molecule type" value="Genomic_DNA"/>
</dbReference>
<dbReference type="RefSeq" id="WP_106060599.1">
    <property type="nucleotide sequence ID" value="NZ_PVXQ01000034.1"/>
</dbReference>
<keyword evidence="5" id="KW-0233">DNA recombination</keyword>
<evidence type="ECO:0000259" key="7">
    <source>
        <dbReference type="PROSITE" id="PS51898"/>
    </source>
</evidence>
<proteinExistence type="inferred from homology"/>
<dbReference type="OrthoDB" id="184666at2"/>
<dbReference type="Pfam" id="PF13495">
    <property type="entry name" value="Phage_int_SAM_4"/>
    <property type="match status" value="1"/>
</dbReference>
<dbReference type="Proteomes" id="UP000239471">
    <property type="component" value="Unassembled WGS sequence"/>
</dbReference>
<dbReference type="PROSITE" id="PS51898">
    <property type="entry name" value="TYR_RECOMBINASE"/>
    <property type="match status" value="1"/>
</dbReference>
<dbReference type="Pfam" id="PF00589">
    <property type="entry name" value="Phage_integrase"/>
    <property type="match status" value="1"/>
</dbReference>
<dbReference type="GO" id="GO:0015074">
    <property type="term" value="P:DNA integration"/>
    <property type="evidence" value="ECO:0007669"/>
    <property type="project" value="UniProtKB-KW"/>
</dbReference>
<evidence type="ECO:0000313" key="10">
    <source>
        <dbReference type="Proteomes" id="UP000239471"/>
    </source>
</evidence>
<feature type="domain" description="Tyr recombinase" evidence="7">
    <location>
        <begin position="108"/>
        <end position="285"/>
    </location>
</feature>
<evidence type="ECO:0000256" key="6">
    <source>
        <dbReference type="PROSITE-ProRule" id="PRU01248"/>
    </source>
</evidence>
<dbReference type="SUPFAM" id="SSF56349">
    <property type="entry name" value="DNA breaking-rejoining enzymes"/>
    <property type="match status" value="1"/>
</dbReference>
<protein>
    <submittedName>
        <fullName evidence="9">Tyrosine recombinase XerC</fullName>
    </submittedName>
</protein>
<evidence type="ECO:0000256" key="3">
    <source>
        <dbReference type="ARBA" id="ARBA00022908"/>
    </source>
</evidence>
<dbReference type="InterPro" id="IPR002104">
    <property type="entry name" value="Integrase_catalytic"/>
</dbReference>
<dbReference type="GO" id="GO:0003677">
    <property type="term" value="F:DNA binding"/>
    <property type="evidence" value="ECO:0007669"/>
    <property type="project" value="UniProtKB-UniRule"/>
</dbReference>
<dbReference type="InterPro" id="IPR011010">
    <property type="entry name" value="DNA_brk_join_enz"/>
</dbReference>
<keyword evidence="4 6" id="KW-0238">DNA-binding</keyword>
<reference evidence="9 10" key="1">
    <citation type="submission" date="2018-03" db="EMBL/GenBank/DDBJ databases">
        <title>Genome sequence of Clostridium vincentii DSM 10228.</title>
        <authorList>
            <person name="Poehlein A."/>
            <person name="Daniel R."/>
        </authorList>
    </citation>
    <scope>NUCLEOTIDE SEQUENCE [LARGE SCALE GENOMIC DNA]</scope>
    <source>
        <strain evidence="9 10">DSM 10228</strain>
    </source>
</reference>
<dbReference type="PROSITE" id="PS51900">
    <property type="entry name" value="CB"/>
    <property type="match status" value="1"/>
</dbReference>
<dbReference type="Gene3D" id="1.10.443.10">
    <property type="entry name" value="Intergrase catalytic core"/>
    <property type="match status" value="1"/>
</dbReference>
<dbReference type="InterPro" id="IPR010998">
    <property type="entry name" value="Integrase_recombinase_N"/>
</dbReference>
<dbReference type="InterPro" id="IPR013762">
    <property type="entry name" value="Integrase-like_cat_sf"/>
</dbReference>
<evidence type="ECO:0000313" key="9">
    <source>
        <dbReference type="EMBL" id="PRR81175.1"/>
    </source>
</evidence>
<dbReference type="GO" id="GO:0006310">
    <property type="term" value="P:DNA recombination"/>
    <property type="evidence" value="ECO:0007669"/>
    <property type="project" value="UniProtKB-KW"/>
</dbReference>
<gene>
    <name evidence="9" type="primary">xerC</name>
    <name evidence="9" type="ORF">CLVI_26790</name>
</gene>
<dbReference type="InterPro" id="IPR004107">
    <property type="entry name" value="Integrase_SAM-like_N"/>
</dbReference>
<evidence type="ECO:0000256" key="4">
    <source>
        <dbReference type="ARBA" id="ARBA00023125"/>
    </source>
</evidence>
<evidence type="ECO:0000256" key="2">
    <source>
        <dbReference type="ARBA" id="ARBA00008857"/>
    </source>
</evidence>
<evidence type="ECO:0000256" key="5">
    <source>
        <dbReference type="ARBA" id="ARBA00023172"/>
    </source>
</evidence>
<evidence type="ECO:0000256" key="1">
    <source>
        <dbReference type="ARBA" id="ARBA00003283"/>
    </source>
</evidence>
<keyword evidence="3" id="KW-0229">DNA integration</keyword>
<feature type="domain" description="Core-binding (CB)" evidence="8">
    <location>
        <begin position="1"/>
        <end position="85"/>
    </location>
</feature>
<sequence length="289" mass="34014">MLNEYINCLKSSTKEYSKCTLKAYGPNISKFLQWLKERYNENDSYAITTLDIREYQGYLINIKKYAPAGVQQRIMSILSYCRFLYAKKYLKIDITENFKLIQVQSKDTAPSAPSTNEINRFKREIYKKNNLRDIAIIEMFLNTGIRASELINLEIQDILIFERKGMVHVRQGKRKKFRDIPLNQDVRESLNAYIKEVNPQNKLWIGQRGVLTQDGINKMIKRYAKKVNLETKIYPHAFRHYFATRLLRHKKIDIAIVSKLLGHFNLNTTQIYVKPTFEDLSDALDNLNI</sequence>
<evidence type="ECO:0000259" key="8">
    <source>
        <dbReference type="PROSITE" id="PS51900"/>
    </source>
</evidence>
<comment type="similarity">
    <text evidence="2">Belongs to the 'phage' integrase family.</text>
</comment>
<dbReference type="InterPro" id="IPR050090">
    <property type="entry name" value="Tyrosine_recombinase_XerCD"/>
</dbReference>
<dbReference type="PANTHER" id="PTHR30349:SF41">
    <property type="entry name" value="INTEGRASE_RECOMBINASE PROTEIN MJ0367-RELATED"/>
    <property type="match status" value="1"/>
</dbReference>
<name>A0A2T0BBF8_9CLOT</name>
<comment type="caution">
    <text evidence="9">The sequence shown here is derived from an EMBL/GenBank/DDBJ whole genome shotgun (WGS) entry which is preliminary data.</text>
</comment>
<dbReference type="PANTHER" id="PTHR30349">
    <property type="entry name" value="PHAGE INTEGRASE-RELATED"/>
    <property type="match status" value="1"/>
</dbReference>
<keyword evidence="10" id="KW-1185">Reference proteome</keyword>
<dbReference type="InterPro" id="IPR044068">
    <property type="entry name" value="CB"/>
</dbReference>
<organism evidence="9 10">
    <name type="scientific">Clostridium vincentii</name>
    <dbReference type="NCBI Taxonomy" id="52704"/>
    <lineage>
        <taxon>Bacteria</taxon>
        <taxon>Bacillati</taxon>
        <taxon>Bacillota</taxon>
        <taxon>Clostridia</taxon>
        <taxon>Eubacteriales</taxon>
        <taxon>Clostridiaceae</taxon>
        <taxon>Clostridium</taxon>
    </lineage>
</organism>
<accession>A0A2T0BBF8</accession>
<dbReference type="AlphaFoldDB" id="A0A2T0BBF8"/>